<dbReference type="EnsemblBacteria" id="CAK03448">
    <property type="protein sequence ID" value="CAK03448"/>
    <property type="gene ID" value="pRL110495"/>
</dbReference>
<name>Q1M5P1_RHIJ3</name>
<dbReference type="PANTHER" id="PTHR30600">
    <property type="entry name" value="CYTOCHROME C PEROXIDASE-RELATED"/>
    <property type="match status" value="1"/>
</dbReference>
<geneLocation type="plasmid" evidence="7 8">
    <name>pRL11</name>
</geneLocation>
<dbReference type="AlphaFoldDB" id="Q1M5P1"/>
<evidence type="ECO:0000256" key="5">
    <source>
        <dbReference type="SAM" id="Phobius"/>
    </source>
</evidence>
<sequence length="521" mass="58531">MRRAIARAFGVELMSSDNDRKTPVEIAVARHRRWWLAIVVLLLLAVVYYLVFVNQYVVAFKGQNEHFMHGSIGSETATGPPYWVFKALPVMYADKLGPEGWSRFGFLYEKPGDDLPIGVSRRVVSGVERVWLNCSVCHVGTYHLPGDPVRHLIPGAPSNNLRLQEFIRFFIDVGRDPGFTADALIATIDGPKVGGDLNVFERLVYRYVVFPRVKNAFLDLGTQLDFVKRQEEWGPGRVDTFNPYKALQFNFPMDEAHISGAALNGSSDYPAIWRQRPREGMNLHWDGNNDSVAERNLSAALGAGVTPVTVDRASIARIEDWMWDLPSPPFPVAAKIDQAKAAEGKTLFMHYCADCHGFKDANGYSYDRQRFTRLGKTVPLADIGTDAGRWTSYTENFAAEQNLLYAGYPWRFSRFHKTDGYANHPLDGIWARSPYLHNGSVPTLRDLLESSAKRPPVWFRGSDEFDLARVGYRSDQSAGGDLFRYDTARPGNGNAGHEGYRYGTDLPDAAKDALVEYMKTL</sequence>
<accession>Q1M5P1</accession>
<dbReference type="Proteomes" id="UP000006575">
    <property type="component" value="Plasmid pRL11"/>
</dbReference>
<dbReference type="PANTHER" id="PTHR30600:SF9">
    <property type="entry name" value="BLR7738 PROTEIN"/>
    <property type="match status" value="1"/>
</dbReference>
<gene>
    <name evidence="7" type="ordered locus">pRL110495</name>
</gene>
<dbReference type="KEGG" id="rle:pRL110495"/>
<dbReference type="EMBL" id="AM236085">
    <property type="protein sequence ID" value="CAK03448.1"/>
    <property type="molecule type" value="Genomic_DNA"/>
</dbReference>
<evidence type="ECO:0000313" key="8">
    <source>
        <dbReference type="Proteomes" id="UP000006575"/>
    </source>
</evidence>
<evidence type="ECO:0000256" key="3">
    <source>
        <dbReference type="ARBA" id="ARBA00023004"/>
    </source>
</evidence>
<keyword evidence="5" id="KW-0472">Membrane</keyword>
<keyword evidence="5" id="KW-1133">Transmembrane helix</keyword>
<keyword evidence="8" id="KW-1185">Reference proteome</keyword>
<evidence type="ECO:0000256" key="1">
    <source>
        <dbReference type="ARBA" id="ARBA00022617"/>
    </source>
</evidence>
<proteinExistence type="predicted"/>
<dbReference type="PROSITE" id="PS51007">
    <property type="entry name" value="CYTC"/>
    <property type="match status" value="1"/>
</dbReference>
<evidence type="ECO:0000259" key="6">
    <source>
        <dbReference type="PROSITE" id="PS51007"/>
    </source>
</evidence>
<keyword evidence="5 7" id="KW-0812">Transmembrane</keyword>
<dbReference type="Gene3D" id="1.10.760.10">
    <property type="entry name" value="Cytochrome c-like domain"/>
    <property type="match status" value="1"/>
</dbReference>
<feature type="transmembrane region" description="Helical" evidence="5">
    <location>
        <begin position="34"/>
        <end position="52"/>
    </location>
</feature>
<evidence type="ECO:0000256" key="4">
    <source>
        <dbReference type="PROSITE-ProRule" id="PRU00433"/>
    </source>
</evidence>
<dbReference type="InterPro" id="IPR051395">
    <property type="entry name" value="Cytochrome_c_Peroxidase/MauG"/>
</dbReference>
<dbReference type="InterPro" id="IPR009056">
    <property type="entry name" value="Cyt_c-like_dom"/>
</dbReference>
<keyword evidence="3 4" id="KW-0408">Iron</keyword>
<dbReference type="GO" id="GO:0046872">
    <property type="term" value="F:metal ion binding"/>
    <property type="evidence" value="ECO:0007669"/>
    <property type="project" value="UniProtKB-KW"/>
</dbReference>
<dbReference type="GO" id="GO:0004130">
    <property type="term" value="F:cytochrome-c peroxidase activity"/>
    <property type="evidence" value="ECO:0007669"/>
    <property type="project" value="TreeGrafter"/>
</dbReference>
<reference evidence="7 8" key="1">
    <citation type="journal article" date="2006" name="Genome Biol.">
        <title>The genome of Rhizobium leguminosarum has recognizable core and accessory components.</title>
        <authorList>
            <person name="Young J.W."/>
            <person name="Crossman L.C."/>
            <person name="Johnston A.W.B."/>
            <person name="Thomson N.R."/>
            <person name="Ghazoui Z.F."/>
            <person name="Hull K.H."/>
            <person name="Wexler M."/>
            <person name="Curson A.R.J."/>
            <person name="Todd J.D."/>
            <person name="Poole P.S."/>
            <person name="Mauchline T.H."/>
            <person name="East A.K."/>
            <person name="Quail M.A."/>
            <person name="Churcher C."/>
            <person name="Arrowsmith C."/>
            <person name="Cherevach A."/>
            <person name="Chillingworth T."/>
            <person name="Clarke K."/>
            <person name="Cronin A."/>
            <person name="Davis P."/>
            <person name="Fraser A."/>
            <person name="Hance Z."/>
            <person name="Hauser H."/>
            <person name="Jagels K."/>
            <person name="Moule S."/>
            <person name="Mungall K."/>
            <person name="Norbertczak H."/>
            <person name="Rabbinowitsch E."/>
            <person name="Sanders M."/>
            <person name="Simmonds M."/>
            <person name="Whitehead S."/>
            <person name="Parkhill J."/>
        </authorList>
    </citation>
    <scope>NUCLEOTIDE SEQUENCE [LARGE SCALE GENOMIC DNA]</scope>
    <source>
        <strain evidence="8">DSM 114642 / LMG 32736 / 3841</strain>
    </source>
</reference>
<dbReference type="InterPro" id="IPR036909">
    <property type="entry name" value="Cyt_c-like_dom_sf"/>
</dbReference>
<dbReference type="Pfam" id="PF21419">
    <property type="entry name" value="RoxA-like_Cyt-c"/>
    <property type="match status" value="1"/>
</dbReference>
<feature type="domain" description="Cytochrome c" evidence="6">
    <location>
        <begin position="339"/>
        <end position="521"/>
    </location>
</feature>
<evidence type="ECO:0000313" key="7">
    <source>
        <dbReference type="EMBL" id="CAK03448.1"/>
    </source>
</evidence>
<protein>
    <submittedName>
        <fullName evidence="7">Transmembrane protein</fullName>
    </submittedName>
</protein>
<dbReference type="GO" id="GO:0009055">
    <property type="term" value="F:electron transfer activity"/>
    <property type="evidence" value="ECO:0007669"/>
    <property type="project" value="InterPro"/>
</dbReference>
<keyword evidence="2 4" id="KW-0479">Metal-binding</keyword>
<dbReference type="SUPFAM" id="SSF46626">
    <property type="entry name" value="Cytochrome c"/>
    <property type="match status" value="1"/>
</dbReference>
<dbReference type="GO" id="GO:0020037">
    <property type="term" value="F:heme binding"/>
    <property type="evidence" value="ECO:0007669"/>
    <property type="project" value="InterPro"/>
</dbReference>
<keyword evidence="1 4" id="KW-0349">Heme</keyword>
<organism evidence="7 8">
    <name type="scientific">Rhizobium johnstonii (strain DSM 114642 / LMG 32736 / 3841)</name>
    <name type="common">Rhizobium leguminosarum bv. viciae</name>
    <dbReference type="NCBI Taxonomy" id="216596"/>
    <lineage>
        <taxon>Bacteria</taxon>
        <taxon>Pseudomonadati</taxon>
        <taxon>Pseudomonadota</taxon>
        <taxon>Alphaproteobacteria</taxon>
        <taxon>Hyphomicrobiales</taxon>
        <taxon>Rhizobiaceae</taxon>
        <taxon>Rhizobium/Agrobacterium group</taxon>
        <taxon>Rhizobium</taxon>
        <taxon>Rhizobium johnstonii</taxon>
    </lineage>
</organism>
<keyword evidence="7" id="KW-0614">Plasmid</keyword>
<evidence type="ECO:0000256" key="2">
    <source>
        <dbReference type="ARBA" id="ARBA00022723"/>
    </source>
</evidence>
<dbReference type="HOGENOM" id="CLU_029702_0_0_5"/>